<dbReference type="EMBL" id="CAFABK010000011">
    <property type="protein sequence ID" value="CAB4824455.1"/>
    <property type="molecule type" value="Genomic_DNA"/>
</dbReference>
<name>A0A6J6ZVC5_9ZZZZ</name>
<protein>
    <submittedName>
        <fullName evidence="1">Unannotated protein</fullName>
    </submittedName>
</protein>
<organism evidence="1">
    <name type="scientific">freshwater metagenome</name>
    <dbReference type="NCBI Taxonomy" id="449393"/>
    <lineage>
        <taxon>unclassified sequences</taxon>
        <taxon>metagenomes</taxon>
        <taxon>ecological metagenomes</taxon>
    </lineage>
</organism>
<dbReference type="AlphaFoldDB" id="A0A6J6ZVC5"/>
<dbReference type="AntiFam" id="ANF00072">
    <property type="entry name" value="Shadow ORF (opposite TypA)"/>
</dbReference>
<reference evidence="1" key="1">
    <citation type="submission" date="2020-05" db="EMBL/GenBank/DDBJ databases">
        <authorList>
            <person name="Chiriac C."/>
            <person name="Salcher M."/>
            <person name="Ghai R."/>
            <person name="Kavagutti S V."/>
        </authorList>
    </citation>
    <scope>NUCLEOTIDE SEQUENCE</scope>
</reference>
<proteinExistence type="predicted"/>
<sequence>MGLAPPGKRLHGDQINDSEEVTLAADRELKHQGGRAEPANDHVNAHVEICTGAVELVDETDTRNAVLIGLAPHGFGLRLNPSNAVKHGDRTIEHAQ</sequence>
<evidence type="ECO:0000313" key="1">
    <source>
        <dbReference type="EMBL" id="CAB4824455.1"/>
    </source>
</evidence>
<accession>A0A6J6ZVC5</accession>
<gene>
    <name evidence="1" type="ORF">UFOPK3204_00381</name>
</gene>